<dbReference type="Pfam" id="PF25390">
    <property type="entry name" value="WD40_RLD"/>
    <property type="match status" value="1"/>
</dbReference>
<reference evidence="5" key="1">
    <citation type="journal article" date="2011" name="Genome Res.">
        <title>Phylogeny-wide analysis of social amoeba genomes highlights ancient origins for complex intercellular communication.</title>
        <authorList>
            <person name="Heidel A.J."/>
            <person name="Lawal H.M."/>
            <person name="Felder M."/>
            <person name="Schilde C."/>
            <person name="Helps N.R."/>
            <person name="Tunggal B."/>
            <person name="Rivero F."/>
            <person name="John U."/>
            <person name="Schleicher M."/>
            <person name="Eichinger L."/>
            <person name="Platzer M."/>
            <person name="Noegel A.A."/>
            <person name="Schaap P."/>
            <person name="Gloeckner G."/>
        </authorList>
    </citation>
    <scope>NUCLEOTIDE SEQUENCE [LARGE SCALE GENOMIC DNA]</scope>
    <source>
        <strain evidence="5">SH3</strain>
    </source>
</reference>
<dbReference type="PANTHER" id="PTHR22870:SF408">
    <property type="entry name" value="OS09G0560450 PROTEIN"/>
    <property type="match status" value="1"/>
</dbReference>
<sequence length="441" mass="49292">MSNLTTTQFDFPKLSKMSVSGGGVYSSSSHMTTTMMMTNHFRYYSTKVYSWGSGTKGKLGHGIDTTQIIQPKRIEKLDNCNVDRVSCGTTYSLFARSEPIEFYGVGDNGSAQLIVGNGKQPVLEEIERLKCDAFSRDDTVKGRKIRHLSSGTYHNACIFDDGTTFLWGIGNSGQIGSPVYRRLQFEPYNNTMLKEIGTIKIECGSTFTLALTDSGDVYSFGSSVFNELGHDNEFNERVPTRIDNPLLSQSPIIDISCGFSHSMALSRDNRLFVWGRNQESQCHPIEEGMVSKGSYSRIMELDKNLFYTPDDLASNATIIQIQCASFSNYILTSSGTMYSFGSNDQGQLGVGKEYKNGIFNHIKEVKGIKRFWAKHKYVIAYDGDEFYGWGSNFDYQLTHEKRCSFDHPVLLPNIKSILNNSNSGEIIDLSTSMSMVMAITK</sequence>
<dbReference type="GeneID" id="14875801"/>
<proteinExistence type="predicted"/>
<dbReference type="Gene3D" id="2.130.10.30">
    <property type="entry name" value="Regulator of chromosome condensation 1/beta-lactamase-inhibitor protein II"/>
    <property type="match status" value="2"/>
</dbReference>
<evidence type="ECO:0000313" key="4">
    <source>
        <dbReference type="EMBL" id="EGG23607.1"/>
    </source>
</evidence>
<dbReference type="PRINTS" id="PR00633">
    <property type="entry name" value="RCCNDNSATION"/>
</dbReference>
<dbReference type="AlphaFoldDB" id="F4PMG0"/>
<dbReference type="InterPro" id="IPR058923">
    <property type="entry name" value="RCC1-like_dom"/>
</dbReference>
<evidence type="ECO:0000313" key="5">
    <source>
        <dbReference type="Proteomes" id="UP000007797"/>
    </source>
</evidence>
<evidence type="ECO:0000259" key="3">
    <source>
        <dbReference type="Pfam" id="PF25390"/>
    </source>
</evidence>
<protein>
    <recommendedName>
        <fullName evidence="3">RCC1-like domain-containing protein</fullName>
    </recommendedName>
</protein>
<evidence type="ECO:0000256" key="1">
    <source>
        <dbReference type="ARBA" id="ARBA00022737"/>
    </source>
</evidence>
<dbReference type="EMBL" id="GL883008">
    <property type="protein sequence ID" value="EGG23607.1"/>
    <property type="molecule type" value="Genomic_DNA"/>
</dbReference>
<dbReference type="OrthoDB" id="8068875at2759"/>
<dbReference type="InterPro" id="IPR000408">
    <property type="entry name" value="Reg_chr_condens"/>
</dbReference>
<keyword evidence="5" id="KW-1185">Reference proteome</keyword>
<dbReference type="RefSeq" id="XP_004361458.1">
    <property type="nucleotide sequence ID" value="XM_004361401.1"/>
</dbReference>
<dbReference type="KEGG" id="dfa:DFA_05741"/>
<dbReference type="SUPFAM" id="SSF50985">
    <property type="entry name" value="RCC1/BLIP-II"/>
    <property type="match status" value="1"/>
</dbReference>
<dbReference type="Proteomes" id="UP000007797">
    <property type="component" value="Unassembled WGS sequence"/>
</dbReference>
<dbReference type="InterPro" id="IPR009091">
    <property type="entry name" value="RCC1/BLIP-II"/>
</dbReference>
<feature type="repeat" description="RCC1" evidence="2">
    <location>
        <begin position="215"/>
        <end position="268"/>
    </location>
</feature>
<organism evidence="4 5">
    <name type="scientific">Cavenderia fasciculata</name>
    <name type="common">Slime mold</name>
    <name type="synonym">Dictyostelium fasciculatum</name>
    <dbReference type="NCBI Taxonomy" id="261658"/>
    <lineage>
        <taxon>Eukaryota</taxon>
        <taxon>Amoebozoa</taxon>
        <taxon>Evosea</taxon>
        <taxon>Eumycetozoa</taxon>
        <taxon>Dictyostelia</taxon>
        <taxon>Acytosteliales</taxon>
        <taxon>Cavenderiaceae</taxon>
        <taxon>Cavenderia</taxon>
    </lineage>
</organism>
<dbReference type="InterPro" id="IPR051210">
    <property type="entry name" value="Ub_ligase/GEF_domain"/>
</dbReference>
<dbReference type="PANTHER" id="PTHR22870">
    <property type="entry name" value="REGULATOR OF CHROMOSOME CONDENSATION"/>
    <property type="match status" value="1"/>
</dbReference>
<feature type="repeat" description="RCC1" evidence="2">
    <location>
        <begin position="46"/>
        <end position="98"/>
    </location>
</feature>
<keyword evidence="1" id="KW-0677">Repeat</keyword>
<gene>
    <name evidence="4" type="ORF">DFA_05741</name>
</gene>
<feature type="repeat" description="RCC1" evidence="2">
    <location>
        <begin position="162"/>
        <end position="214"/>
    </location>
</feature>
<name>F4PMG0_CACFS</name>
<accession>F4PMG0</accession>
<dbReference type="OMA" id="LTWGRNQ"/>
<dbReference type="STRING" id="1054147.F4PMG0"/>
<evidence type="ECO:0000256" key="2">
    <source>
        <dbReference type="PROSITE-ProRule" id="PRU00235"/>
    </source>
</evidence>
<feature type="domain" description="RCC1-like" evidence="3">
    <location>
        <begin position="47"/>
        <end position="414"/>
    </location>
</feature>
<dbReference type="PROSITE" id="PS50012">
    <property type="entry name" value="RCC1_3"/>
    <property type="match status" value="3"/>
</dbReference>
<dbReference type="PROSITE" id="PS00626">
    <property type="entry name" value="RCC1_2"/>
    <property type="match status" value="1"/>
</dbReference>